<dbReference type="Proteomes" id="UP000020681">
    <property type="component" value="Unassembled WGS sequence"/>
</dbReference>
<evidence type="ECO:0000313" key="2">
    <source>
        <dbReference type="EMBL" id="EUA88444.1"/>
    </source>
</evidence>
<proteinExistence type="predicted"/>
<reference evidence="2 3" key="1">
    <citation type="submission" date="2014-01" db="EMBL/GenBank/DDBJ databases">
        <authorList>
            <person name="Dobos K."/>
            <person name="Lenaerts A."/>
            <person name="Ordway D."/>
            <person name="DeGroote M.A."/>
            <person name="Parker T."/>
            <person name="Sizemore C."/>
            <person name="Tallon L.J."/>
            <person name="Sadzewicz L.K."/>
            <person name="Sengamalay N."/>
            <person name="Fraser C.M."/>
            <person name="Hine E."/>
            <person name="Shefchek K.A."/>
            <person name="Das S.P."/>
            <person name="Tettelin H."/>
        </authorList>
    </citation>
    <scope>NUCLEOTIDE SEQUENCE [LARGE SCALE GENOMIC DNA]</scope>
    <source>
        <strain evidence="2 3">Harvey</strain>
    </source>
</reference>
<name>A0ABP3AC80_MYCUL</name>
<keyword evidence="3" id="KW-1185">Reference proteome</keyword>
<sequence>MDMDTHRSGEAGATGSKPVGNVRRACKSNKIDDPVTDITEL</sequence>
<dbReference type="EMBL" id="JAOL01000139">
    <property type="protein sequence ID" value="EUA88444.1"/>
    <property type="molecule type" value="Genomic_DNA"/>
</dbReference>
<organism evidence="2 3">
    <name type="scientific">Mycobacterium ulcerans str. Harvey</name>
    <dbReference type="NCBI Taxonomy" id="1299332"/>
    <lineage>
        <taxon>Bacteria</taxon>
        <taxon>Bacillati</taxon>
        <taxon>Actinomycetota</taxon>
        <taxon>Actinomycetes</taxon>
        <taxon>Mycobacteriales</taxon>
        <taxon>Mycobacteriaceae</taxon>
        <taxon>Mycobacterium</taxon>
        <taxon>Mycobacterium ulcerans group</taxon>
    </lineage>
</organism>
<evidence type="ECO:0000313" key="3">
    <source>
        <dbReference type="Proteomes" id="UP000020681"/>
    </source>
</evidence>
<evidence type="ECO:0000256" key="1">
    <source>
        <dbReference type="SAM" id="MobiDB-lite"/>
    </source>
</evidence>
<feature type="region of interest" description="Disordered" evidence="1">
    <location>
        <begin position="1"/>
        <end position="41"/>
    </location>
</feature>
<comment type="caution">
    <text evidence="2">The sequence shown here is derived from an EMBL/GenBank/DDBJ whole genome shotgun (WGS) entry which is preliminary data.</text>
</comment>
<accession>A0ABP3AC80</accession>
<protein>
    <submittedName>
        <fullName evidence="2">Uncharacterized protein</fullName>
    </submittedName>
</protein>
<gene>
    <name evidence="2" type="ORF">I551_5097</name>
</gene>